<gene>
    <name evidence="1" type="ORF">XELAEV_18009225mg</name>
</gene>
<accession>A0A974DRZ5</accession>
<name>A0A974DRZ5_XENLA</name>
<organism evidence="1 2">
    <name type="scientific">Xenopus laevis</name>
    <name type="common">African clawed frog</name>
    <dbReference type="NCBI Taxonomy" id="8355"/>
    <lineage>
        <taxon>Eukaryota</taxon>
        <taxon>Metazoa</taxon>
        <taxon>Chordata</taxon>
        <taxon>Craniata</taxon>
        <taxon>Vertebrata</taxon>
        <taxon>Euteleostomi</taxon>
        <taxon>Amphibia</taxon>
        <taxon>Batrachia</taxon>
        <taxon>Anura</taxon>
        <taxon>Pipoidea</taxon>
        <taxon>Pipidae</taxon>
        <taxon>Xenopodinae</taxon>
        <taxon>Xenopus</taxon>
        <taxon>Xenopus</taxon>
    </lineage>
</organism>
<reference evidence="2" key="1">
    <citation type="journal article" date="2016" name="Nature">
        <title>Genome evolution in the allotetraploid frog Xenopus laevis.</title>
        <authorList>
            <person name="Session A.M."/>
            <person name="Uno Y."/>
            <person name="Kwon T."/>
            <person name="Chapman J.A."/>
            <person name="Toyoda A."/>
            <person name="Takahashi S."/>
            <person name="Fukui A."/>
            <person name="Hikosaka A."/>
            <person name="Suzuki A."/>
            <person name="Kondo M."/>
            <person name="van Heeringen S.J."/>
            <person name="Quigley I."/>
            <person name="Heinz S."/>
            <person name="Ogino H."/>
            <person name="Ochi H."/>
            <person name="Hellsten U."/>
            <person name="Lyons J.B."/>
            <person name="Simakov O."/>
            <person name="Putnam N."/>
            <person name="Stites J."/>
            <person name="Kuroki Y."/>
            <person name="Tanaka T."/>
            <person name="Michiue T."/>
            <person name="Watanabe M."/>
            <person name="Bogdanovic O."/>
            <person name="Lister R."/>
            <person name="Georgiou G."/>
            <person name="Paranjpe S.S."/>
            <person name="van Kruijsbergen I."/>
            <person name="Shu S."/>
            <person name="Carlson J."/>
            <person name="Kinoshita T."/>
            <person name="Ohta Y."/>
            <person name="Mawaribuchi S."/>
            <person name="Jenkins J."/>
            <person name="Grimwood J."/>
            <person name="Schmutz J."/>
            <person name="Mitros T."/>
            <person name="Mozaffari S.V."/>
            <person name="Suzuki Y."/>
            <person name="Haramoto Y."/>
            <person name="Yamamoto T.S."/>
            <person name="Takagi C."/>
            <person name="Heald R."/>
            <person name="Miller K."/>
            <person name="Haudenschild C."/>
            <person name="Kitzman J."/>
            <person name="Nakayama T."/>
            <person name="Izutsu Y."/>
            <person name="Robert J."/>
            <person name="Fortriede J."/>
            <person name="Burns K."/>
            <person name="Lotay V."/>
            <person name="Karimi K."/>
            <person name="Yasuoka Y."/>
            <person name="Dichmann D.S."/>
            <person name="Flajnik M.F."/>
            <person name="Houston D.W."/>
            <person name="Shendure J."/>
            <person name="DuPasquier L."/>
            <person name="Vize P.D."/>
            <person name="Zorn A.M."/>
            <person name="Ito M."/>
            <person name="Marcotte E.M."/>
            <person name="Wallingford J.B."/>
            <person name="Ito Y."/>
            <person name="Asashima M."/>
            <person name="Ueno N."/>
            <person name="Matsuda Y."/>
            <person name="Veenstra G.J."/>
            <person name="Fujiyama A."/>
            <person name="Harland R.M."/>
            <person name="Taira M."/>
            <person name="Rokhsar D.S."/>
        </authorList>
    </citation>
    <scope>NUCLEOTIDE SEQUENCE [LARGE SCALE GENOMIC DNA]</scope>
    <source>
        <strain evidence="2">J</strain>
    </source>
</reference>
<evidence type="ECO:0000313" key="1">
    <source>
        <dbReference type="EMBL" id="OCT97004.1"/>
    </source>
</evidence>
<sequence>MCQVKWREMFVLPETNHSPFLFSAHINLQFIETDVFRIASQLPLAVHICKECTLTRICCCWMKYHVFGIFLISSSSLK</sequence>
<protein>
    <submittedName>
        <fullName evidence="1">Uncharacterized protein</fullName>
    </submittedName>
</protein>
<evidence type="ECO:0000313" key="2">
    <source>
        <dbReference type="Proteomes" id="UP000694892"/>
    </source>
</evidence>
<dbReference type="Proteomes" id="UP000694892">
    <property type="component" value="Chromosome 1S"/>
</dbReference>
<proteinExistence type="predicted"/>
<dbReference type="EMBL" id="CM004467">
    <property type="protein sequence ID" value="OCT97004.1"/>
    <property type="molecule type" value="Genomic_DNA"/>
</dbReference>
<dbReference type="AlphaFoldDB" id="A0A974DRZ5"/>